<feature type="non-terminal residue" evidence="3">
    <location>
        <position position="165"/>
    </location>
</feature>
<proteinExistence type="predicted"/>
<evidence type="ECO:0000313" key="3">
    <source>
        <dbReference type="EMBL" id="AKU39596.1"/>
    </source>
</evidence>
<organism evidence="3">
    <name type="scientific">Paraperonospora tanaceti</name>
    <dbReference type="NCBI Taxonomy" id="461278"/>
    <lineage>
        <taxon>Eukaryota</taxon>
        <taxon>Sar</taxon>
        <taxon>Stramenopiles</taxon>
        <taxon>Oomycota</taxon>
        <taxon>Peronosporomycetes</taxon>
        <taxon>Peronosporales</taxon>
        <taxon>Peronosporaceae</taxon>
        <taxon>Paraperonospora</taxon>
    </lineage>
</organism>
<feature type="non-terminal residue" evidence="3">
    <location>
        <position position="1"/>
    </location>
</feature>
<reference evidence="3" key="1">
    <citation type="journal article" date="2015" name="PLoS ONE">
        <title>Host Jumps and Radiation, Not Co-Divergence Drives Diversification of Obligate Pathogens. A Case Study in Downy Mildews and Asteraceae.</title>
        <authorList>
            <person name="Choi Y.J."/>
            <person name="Thines M."/>
        </authorList>
    </citation>
    <scope>NUCLEOTIDE SEQUENCE</scope>
</reference>
<evidence type="ECO:0000256" key="1">
    <source>
        <dbReference type="SAM" id="Coils"/>
    </source>
</evidence>
<feature type="compositionally biased region" description="Low complexity" evidence="2">
    <location>
        <begin position="57"/>
        <end position="77"/>
    </location>
</feature>
<feature type="compositionally biased region" description="Basic and acidic residues" evidence="2">
    <location>
        <begin position="78"/>
        <end position="88"/>
    </location>
</feature>
<reference evidence="3" key="2">
    <citation type="submission" date="2015-07" db="EMBL/GenBank/DDBJ databases">
        <title>MeaNS - Measles Nucleotide Surveillance Program.</title>
        <authorList>
            <person name="Tran T."/>
            <person name="Druce J."/>
        </authorList>
    </citation>
    <scope>NUCLEOTIDE SEQUENCE</scope>
</reference>
<dbReference type="EMBL" id="KT249690">
    <property type="protein sequence ID" value="AKU39596.1"/>
    <property type="molecule type" value="Genomic_DNA"/>
</dbReference>
<feature type="region of interest" description="Disordered" evidence="2">
    <location>
        <begin position="53"/>
        <end position="106"/>
    </location>
</feature>
<protein>
    <submittedName>
        <fullName evidence="3">RxLR-like protein</fullName>
    </submittedName>
</protein>
<dbReference type="AlphaFoldDB" id="A0A0K1LAR5"/>
<evidence type="ECO:0000256" key="2">
    <source>
        <dbReference type="SAM" id="MobiDB-lite"/>
    </source>
</evidence>
<gene>
    <name evidence="3" type="primary">rxlr11</name>
</gene>
<accession>A0A0K1LAR5</accession>
<feature type="coiled-coil region" evidence="1">
    <location>
        <begin position="109"/>
        <end position="143"/>
    </location>
</feature>
<name>A0A0K1LAR5_9STRA</name>
<keyword evidence="1" id="KW-0175">Coiled coil</keyword>
<sequence length="165" mass="18301">KGAMREKRVQSALQDALRSLTELEESSNFAASHSVAAAAPTSLSLMPIAPAPASTVTLPSRTSPSQSPSSPSLTLQHQVHDQEKDAKRSLRTPCMPKAAFVQDTKRPRVERLSDTISNYKDRKLRLEERRVALEEERLDWEKQKAEQDGKERLALLDVLSAQGTL</sequence>